<dbReference type="SUPFAM" id="SSF158837">
    <property type="entry name" value="AGR C 984p-like"/>
    <property type="match status" value="1"/>
</dbReference>
<proteinExistence type="predicted"/>
<gene>
    <name evidence="1" type="ORF">DRW48_05320</name>
</gene>
<dbReference type="InterPro" id="IPR023157">
    <property type="entry name" value="AGR-C-984p-like_sf"/>
</dbReference>
<keyword evidence="2" id="KW-1185">Reference proteome</keyword>
<name>A0A344PIH5_9RHOB</name>
<dbReference type="Pfam" id="PF06748">
    <property type="entry name" value="DUF1217"/>
    <property type="match status" value="1"/>
</dbReference>
<dbReference type="KEGG" id="pars:DRW48_05320"/>
<evidence type="ECO:0000313" key="2">
    <source>
        <dbReference type="Proteomes" id="UP000252023"/>
    </source>
</evidence>
<accession>A0A344PIH5</accession>
<sequence>MTGWRLLQRTGTAAVERFASGTQIARTTEKFAAAKDSFGSAEEIVGNYNTMKVALTAFGLEGDINNKAFIRKVLESDLGDAKSLAHRLSDKRYLKLAQAFSLGPGGTRPKPETVVNLVRKAYVEHAFELSVGETDESLRLALNAKRELNLLANRKSTESTKWYTILGSPPLRSVIEGALGVPGSVAKAPIDQQLDTFRAAAGRMFGSSFFDKLNDSANLDKLIETYVARSAASNQQAGYSGPYTTALAILTG</sequence>
<dbReference type="OrthoDB" id="7824597at2"/>
<evidence type="ECO:0000313" key="1">
    <source>
        <dbReference type="EMBL" id="AXC49180.1"/>
    </source>
</evidence>
<dbReference type="AlphaFoldDB" id="A0A344PIH5"/>
<dbReference type="Proteomes" id="UP000252023">
    <property type="component" value="Chromosome"/>
</dbReference>
<dbReference type="EMBL" id="CP030918">
    <property type="protein sequence ID" value="AXC49180.1"/>
    <property type="molecule type" value="Genomic_DNA"/>
</dbReference>
<reference evidence="2" key="1">
    <citation type="submission" date="2018-07" db="EMBL/GenBank/DDBJ databases">
        <title>Genome sequencing of Paracoccus sp. SC2-6.</title>
        <authorList>
            <person name="Heo J."/>
            <person name="Kim S.-J."/>
            <person name="Kwon S.-W."/>
        </authorList>
    </citation>
    <scope>NUCLEOTIDE SEQUENCE [LARGE SCALE GENOMIC DNA]</scope>
    <source>
        <strain evidence="2">SC2-6</strain>
    </source>
</reference>
<protein>
    <submittedName>
        <fullName evidence="1">DUF1217 domain-containing protein</fullName>
    </submittedName>
</protein>
<dbReference type="Gene3D" id="1.10.3700.10">
    <property type="entry name" value="AGR C 984p-like"/>
    <property type="match status" value="1"/>
</dbReference>
<organism evidence="1 2">
    <name type="scientific">Paracoccus suum</name>
    <dbReference type="NCBI Taxonomy" id="2259340"/>
    <lineage>
        <taxon>Bacteria</taxon>
        <taxon>Pseudomonadati</taxon>
        <taxon>Pseudomonadota</taxon>
        <taxon>Alphaproteobacteria</taxon>
        <taxon>Rhodobacterales</taxon>
        <taxon>Paracoccaceae</taxon>
        <taxon>Paracoccus</taxon>
    </lineage>
</organism>
<dbReference type="InterPro" id="IPR010626">
    <property type="entry name" value="DUF1217"/>
</dbReference>
<dbReference type="RefSeq" id="WP_114075499.1">
    <property type="nucleotide sequence ID" value="NZ_CP030918.1"/>
</dbReference>